<dbReference type="AlphaFoldDB" id="A0A2G5ICY3"/>
<organism evidence="2 3">
    <name type="scientific">Cercospora beticola</name>
    <name type="common">Sugarbeet leaf spot fungus</name>
    <dbReference type="NCBI Taxonomy" id="122368"/>
    <lineage>
        <taxon>Eukaryota</taxon>
        <taxon>Fungi</taxon>
        <taxon>Dikarya</taxon>
        <taxon>Ascomycota</taxon>
        <taxon>Pezizomycotina</taxon>
        <taxon>Dothideomycetes</taxon>
        <taxon>Dothideomycetidae</taxon>
        <taxon>Mycosphaerellales</taxon>
        <taxon>Mycosphaerellaceae</taxon>
        <taxon>Cercospora</taxon>
    </lineage>
</organism>
<feature type="region of interest" description="Disordered" evidence="1">
    <location>
        <begin position="1"/>
        <end position="138"/>
    </location>
</feature>
<gene>
    <name evidence="2" type="ORF">CB0940_01046</name>
</gene>
<dbReference type="EMBL" id="LKMD01000100">
    <property type="protein sequence ID" value="PIB02384.1"/>
    <property type="molecule type" value="Genomic_DNA"/>
</dbReference>
<evidence type="ECO:0000256" key="1">
    <source>
        <dbReference type="SAM" id="MobiDB-lite"/>
    </source>
</evidence>
<feature type="compositionally biased region" description="Polar residues" evidence="1">
    <location>
        <begin position="78"/>
        <end position="95"/>
    </location>
</feature>
<evidence type="ECO:0000313" key="2">
    <source>
        <dbReference type="EMBL" id="PIB02384.1"/>
    </source>
</evidence>
<dbReference type="Proteomes" id="UP000230605">
    <property type="component" value="Chromosome 1"/>
</dbReference>
<name>A0A2G5ICY3_CERBT</name>
<proteinExistence type="predicted"/>
<accession>A0A2G5ICY3</accession>
<feature type="compositionally biased region" description="Acidic residues" evidence="1">
    <location>
        <begin position="1"/>
        <end position="11"/>
    </location>
</feature>
<evidence type="ECO:0000313" key="3">
    <source>
        <dbReference type="Proteomes" id="UP000230605"/>
    </source>
</evidence>
<comment type="caution">
    <text evidence="2">The sequence shown here is derived from an EMBL/GenBank/DDBJ whole genome shotgun (WGS) entry which is preliminary data.</text>
</comment>
<feature type="compositionally biased region" description="Polar residues" evidence="1">
    <location>
        <begin position="50"/>
        <end position="62"/>
    </location>
</feature>
<dbReference type="OrthoDB" id="10282850at2759"/>
<protein>
    <submittedName>
        <fullName evidence="2">Uncharacterized protein</fullName>
    </submittedName>
</protein>
<sequence>MMEDFNMEDAEGTARPPPTPRLAPVAMAVTTPNTVEMTDEDAYGPAASGVSENAADNASNPHHSGRALDGWSLLTGESGASSHRASTPRSHSASTLEEAVVPSVEDQHQDLPQAYRSEPSHSAIGRRSTIDGSTLRPRSATPVSLSPFMMSKSLVRGAATLEAAMRKPHPTLSERYQWATQMFAIALDFDQRAVYSYAFDHYVKAEKCYRICREAE</sequence>
<reference evidence="2 3" key="1">
    <citation type="submission" date="2015-10" db="EMBL/GenBank/DDBJ databases">
        <title>The cercosporin biosynthetic gene cluster was horizontally transferred to several fungal lineages and shown to be expanded in Cercospora beticola based on microsynteny with recipient genomes.</title>
        <authorList>
            <person name="De Jonge R."/>
            <person name="Ebert M.K."/>
            <person name="Suttle J.C."/>
            <person name="Jurick Ii W.M."/>
            <person name="Secor G.A."/>
            <person name="Thomma B.P."/>
            <person name="Van De Peer Y."/>
            <person name="Bolton M.D."/>
        </authorList>
    </citation>
    <scope>NUCLEOTIDE SEQUENCE [LARGE SCALE GENOMIC DNA]</scope>
    <source>
        <strain evidence="2 3">09-40</strain>
    </source>
</reference>